<dbReference type="AlphaFoldDB" id="A0A834WLN9"/>
<comment type="caution">
    <text evidence="1">The sequence shown here is derived from an EMBL/GenBank/DDBJ whole genome shotgun (WGS) entry which is preliminary data.</text>
</comment>
<proteinExistence type="predicted"/>
<accession>A0A834WLN9</accession>
<dbReference type="EMBL" id="JAAIUW010000007">
    <property type="protein sequence ID" value="KAF7823911.1"/>
    <property type="molecule type" value="Genomic_DNA"/>
</dbReference>
<name>A0A834WLN9_9FABA</name>
<protein>
    <submittedName>
        <fullName evidence="1">Uncharacterized protein</fullName>
    </submittedName>
</protein>
<evidence type="ECO:0000313" key="1">
    <source>
        <dbReference type="EMBL" id="KAF7823911.1"/>
    </source>
</evidence>
<sequence>MLKINRDGREREREREHWWPEVMTAVVTVDGVAGGGGPMMEVRD</sequence>
<dbReference type="Proteomes" id="UP000634136">
    <property type="component" value="Unassembled WGS sequence"/>
</dbReference>
<evidence type="ECO:0000313" key="2">
    <source>
        <dbReference type="Proteomes" id="UP000634136"/>
    </source>
</evidence>
<reference evidence="1" key="1">
    <citation type="submission" date="2020-09" db="EMBL/GenBank/DDBJ databases">
        <title>Genome-Enabled Discovery of Anthraquinone Biosynthesis in Senna tora.</title>
        <authorList>
            <person name="Kang S.-H."/>
            <person name="Pandey R.P."/>
            <person name="Lee C.-M."/>
            <person name="Sim J.-S."/>
            <person name="Jeong J.-T."/>
            <person name="Choi B.-S."/>
            <person name="Jung M."/>
            <person name="Ginzburg D."/>
            <person name="Zhao K."/>
            <person name="Won S.Y."/>
            <person name="Oh T.-J."/>
            <person name="Yu Y."/>
            <person name="Kim N.-H."/>
            <person name="Lee O.R."/>
            <person name="Lee T.-H."/>
            <person name="Bashyal P."/>
            <person name="Kim T.-S."/>
            <person name="Lee W.-H."/>
            <person name="Kawkins C."/>
            <person name="Kim C.-K."/>
            <person name="Kim J.S."/>
            <person name="Ahn B.O."/>
            <person name="Rhee S.Y."/>
            <person name="Sohng J.K."/>
        </authorList>
    </citation>
    <scope>NUCLEOTIDE SEQUENCE</scope>
    <source>
        <tissue evidence="1">Leaf</tissue>
    </source>
</reference>
<keyword evidence="2" id="KW-1185">Reference proteome</keyword>
<gene>
    <name evidence="1" type="ORF">G2W53_022055</name>
</gene>
<organism evidence="1 2">
    <name type="scientific">Senna tora</name>
    <dbReference type="NCBI Taxonomy" id="362788"/>
    <lineage>
        <taxon>Eukaryota</taxon>
        <taxon>Viridiplantae</taxon>
        <taxon>Streptophyta</taxon>
        <taxon>Embryophyta</taxon>
        <taxon>Tracheophyta</taxon>
        <taxon>Spermatophyta</taxon>
        <taxon>Magnoliopsida</taxon>
        <taxon>eudicotyledons</taxon>
        <taxon>Gunneridae</taxon>
        <taxon>Pentapetalae</taxon>
        <taxon>rosids</taxon>
        <taxon>fabids</taxon>
        <taxon>Fabales</taxon>
        <taxon>Fabaceae</taxon>
        <taxon>Caesalpinioideae</taxon>
        <taxon>Cassia clade</taxon>
        <taxon>Senna</taxon>
    </lineage>
</organism>